<comment type="caution">
    <text evidence="2">The sequence shown here is derived from an EMBL/GenBank/DDBJ whole genome shotgun (WGS) entry which is preliminary data.</text>
</comment>
<gene>
    <name evidence="2" type="ORF">E2C01_086484</name>
</gene>
<dbReference type="Proteomes" id="UP000324222">
    <property type="component" value="Unassembled WGS sequence"/>
</dbReference>
<evidence type="ECO:0000313" key="3">
    <source>
        <dbReference type="Proteomes" id="UP000324222"/>
    </source>
</evidence>
<protein>
    <submittedName>
        <fullName evidence="2">Uncharacterized protein</fullName>
    </submittedName>
</protein>
<name>A0A5B7JBL4_PORTR</name>
<dbReference type="AlphaFoldDB" id="A0A5B7JBL4"/>
<evidence type="ECO:0000256" key="1">
    <source>
        <dbReference type="SAM" id="MobiDB-lite"/>
    </source>
</evidence>
<organism evidence="2 3">
    <name type="scientific">Portunus trituberculatus</name>
    <name type="common">Swimming crab</name>
    <name type="synonym">Neptunus trituberculatus</name>
    <dbReference type="NCBI Taxonomy" id="210409"/>
    <lineage>
        <taxon>Eukaryota</taxon>
        <taxon>Metazoa</taxon>
        <taxon>Ecdysozoa</taxon>
        <taxon>Arthropoda</taxon>
        <taxon>Crustacea</taxon>
        <taxon>Multicrustacea</taxon>
        <taxon>Malacostraca</taxon>
        <taxon>Eumalacostraca</taxon>
        <taxon>Eucarida</taxon>
        <taxon>Decapoda</taxon>
        <taxon>Pleocyemata</taxon>
        <taxon>Brachyura</taxon>
        <taxon>Eubrachyura</taxon>
        <taxon>Portunoidea</taxon>
        <taxon>Portunidae</taxon>
        <taxon>Portuninae</taxon>
        <taxon>Portunus</taxon>
    </lineage>
</organism>
<keyword evidence="3" id="KW-1185">Reference proteome</keyword>
<sequence>MFTASTTRGGHTSFSSLTMEHAIVLSAEGPSRPSSIPARFTWNAQHPHLPAPTPPLRTAEPSLHQPAAQDSLPY</sequence>
<feature type="region of interest" description="Disordered" evidence="1">
    <location>
        <begin position="28"/>
        <end position="74"/>
    </location>
</feature>
<reference evidence="2 3" key="1">
    <citation type="submission" date="2019-05" db="EMBL/GenBank/DDBJ databases">
        <title>Another draft genome of Portunus trituberculatus and its Hox gene families provides insights of decapod evolution.</title>
        <authorList>
            <person name="Jeong J.-H."/>
            <person name="Song I."/>
            <person name="Kim S."/>
            <person name="Choi T."/>
            <person name="Kim D."/>
            <person name="Ryu S."/>
            <person name="Kim W."/>
        </authorList>
    </citation>
    <scope>NUCLEOTIDE SEQUENCE [LARGE SCALE GENOMIC DNA]</scope>
    <source>
        <tissue evidence="2">Muscle</tissue>
    </source>
</reference>
<dbReference type="EMBL" id="VSRR010087790">
    <property type="protein sequence ID" value="MPC91446.1"/>
    <property type="molecule type" value="Genomic_DNA"/>
</dbReference>
<evidence type="ECO:0000313" key="2">
    <source>
        <dbReference type="EMBL" id="MPC91446.1"/>
    </source>
</evidence>
<proteinExistence type="predicted"/>
<accession>A0A5B7JBL4</accession>